<comment type="caution">
    <text evidence="1">The sequence shown here is derived from an EMBL/GenBank/DDBJ whole genome shotgun (WGS) entry which is preliminary data.</text>
</comment>
<keyword evidence="1" id="KW-0808">Transferase</keyword>
<evidence type="ECO:0000313" key="1">
    <source>
        <dbReference type="EMBL" id="MFC0532807.1"/>
    </source>
</evidence>
<proteinExistence type="predicted"/>
<evidence type="ECO:0000313" key="2">
    <source>
        <dbReference type="Proteomes" id="UP001589867"/>
    </source>
</evidence>
<gene>
    <name evidence="1" type="ORF">ACFFIA_34830</name>
</gene>
<dbReference type="GO" id="GO:0016740">
    <property type="term" value="F:transferase activity"/>
    <property type="evidence" value="ECO:0007669"/>
    <property type="project" value="UniProtKB-KW"/>
</dbReference>
<protein>
    <submittedName>
        <fullName evidence="1">Nucleotidyl transferase AbiEii/AbiGii toxin family protein</fullName>
    </submittedName>
</protein>
<reference evidence="1 2" key="1">
    <citation type="submission" date="2024-09" db="EMBL/GenBank/DDBJ databases">
        <authorList>
            <person name="Sun Q."/>
            <person name="Mori K."/>
        </authorList>
    </citation>
    <scope>NUCLEOTIDE SEQUENCE [LARGE SCALE GENOMIC DNA]</scope>
    <source>
        <strain evidence="1 2">TBRC 3947</strain>
    </source>
</reference>
<dbReference type="Pfam" id="PF08843">
    <property type="entry name" value="AbiEii"/>
    <property type="match status" value="1"/>
</dbReference>
<dbReference type="EMBL" id="JBHLUH010000077">
    <property type="protein sequence ID" value="MFC0532807.1"/>
    <property type="molecule type" value="Genomic_DNA"/>
</dbReference>
<organism evidence="1 2">
    <name type="scientific">Phytohabitans kaempferiae</name>
    <dbReference type="NCBI Taxonomy" id="1620943"/>
    <lineage>
        <taxon>Bacteria</taxon>
        <taxon>Bacillati</taxon>
        <taxon>Actinomycetota</taxon>
        <taxon>Actinomycetes</taxon>
        <taxon>Micromonosporales</taxon>
        <taxon>Micromonosporaceae</taxon>
    </lineage>
</organism>
<accession>A0ABV6MDM9</accession>
<dbReference type="Proteomes" id="UP001589867">
    <property type="component" value="Unassembled WGS sequence"/>
</dbReference>
<name>A0ABV6MDM9_9ACTN</name>
<keyword evidence="2" id="KW-1185">Reference proteome</keyword>
<dbReference type="RefSeq" id="WP_377259575.1">
    <property type="nucleotide sequence ID" value="NZ_JBHLUH010000077.1"/>
</dbReference>
<dbReference type="InterPro" id="IPR014942">
    <property type="entry name" value="AbiEii"/>
</dbReference>
<sequence>MNDRPTRATTAGRAYLDLQNLARRQGRPTDELHQIYGLEGFLARLVASRHADKLVLKGGVLLAAYETRRPTRDIDLQGRYISNDLDQVLAIVRDIARITLDDGLLFHADQARAEGIREEDVYSGVRVSLTAELSAARLALHVDINVGDPIWPPPQQVALPRLLDGQIVLVGYPLPMVHAEKIVTAIQRGVANTRWRDFADIYTLARRHDIDAAELAMAIQRVAEHRKARLATLDQVLDGYAAVGQARWAAWRRRQRLDDRLPQQFDVVLATVTAFADPVISEAVTRGSWSAAEQSWRGDG</sequence>